<dbReference type="AlphaFoldDB" id="A0A6G0Y1U5"/>
<evidence type="ECO:0000313" key="2">
    <source>
        <dbReference type="Proteomes" id="UP000478052"/>
    </source>
</evidence>
<dbReference type="PANTHER" id="PTHR10773:SF19">
    <property type="match status" value="1"/>
</dbReference>
<evidence type="ECO:0000313" key="1">
    <source>
        <dbReference type="EMBL" id="KAF0747508.1"/>
    </source>
</evidence>
<dbReference type="EMBL" id="VUJU01006820">
    <property type="protein sequence ID" value="KAF0747508.1"/>
    <property type="molecule type" value="Genomic_DNA"/>
</dbReference>
<accession>A0A6G0Y1U5</accession>
<dbReference type="Proteomes" id="UP000478052">
    <property type="component" value="Unassembled WGS sequence"/>
</dbReference>
<proteinExistence type="predicted"/>
<protein>
    <submittedName>
        <fullName evidence="1">Uncharacterized protein</fullName>
    </submittedName>
</protein>
<name>A0A6G0Y1U5_APHCR</name>
<dbReference type="OrthoDB" id="6629708at2759"/>
<organism evidence="1 2">
    <name type="scientific">Aphis craccivora</name>
    <name type="common">Cowpea aphid</name>
    <dbReference type="NCBI Taxonomy" id="307492"/>
    <lineage>
        <taxon>Eukaryota</taxon>
        <taxon>Metazoa</taxon>
        <taxon>Ecdysozoa</taxon>
        <taxon>Arthropoda</taxon>
        <taxon>Hexapoda</taxon>
        <taxon>Insecta</taxon>
        <taxon>Pterygota</taxon>
        <taxon>Neoptera</taxon>
        <taxon>Paraneoptera</taxon>
        <taxon>Hemiptera</taxon>
        <taxon>Sternorrhyncha</taxon>
        <taxon>Aphidomorpha</taxon>
        <taxon>Aphidoidea</taxon>
        <taxon>Aphididae</taxon>
        <taxon>Aphidini</taxon>
        <taxon>Aphis</taxon>
        <taxon>Aphis</taxon>
    </lineage>
</organism>
<gene>
    <name evidence="1" type="ORF">FWK35_00024813</name>
</gene>
<comment type="caution">
    <text evidence="1">The sequence shown here is derived from an EMBL/GenBank/DDBJ whole genome shotgun (WGS) entry which is preliminary data.</text>
</comment>
<dbReference type="PANTHER" id="PTHR10773">
    <property type="entry name" value="DNA-DIRECTED RNA POLYMERASES I, II, AND III SUBUNIT RPABC2"/>
    <property type="match status" value="1"/>
</dbReference>
<keyword evidence="2" id="KW-1185">Reference proteome</keyword>
<reference evidence="1 2" key="1">
    <citation type="submission" date="2019-08" db="EMBL/GenBank/DDBJ databases">
        <title>Whole genome of Aphis craccivora.</title>
        <authorList>
            <person name="Voronova N.V."/>
            <person name="Shulinski R.S."/>
            <person name="Bandarenka Y.V."/>
            <person name="Zhorov D.G."/>
            <person name="Warner D."/>
        </authorList>
    </citation>
    <scope>NUCLEOTIDE SEQUENCE [LARGE SCALE GENOMIC DNA]</scope>
    <source>
        <strain evidence="1">180601</strain>
        <tissue evidence="1">Whole Body</tissue>
    </source>
</reference>
<sequence length="611" mass="71699">MNADEIDDLLDQFEDDEDFNETMEYNPDQSIQSMEVQNEMETNDLNETMEFNPDQSIQLLDVQNEKDSNERIRAKKSIPENWKRNSNQSLRVKGKGYLGYRRTPNKHIFHDVNRKARDMGPTCTNVYLLMCHRFSDEDRLNIFNYFWSTLNWDQKKMYVNMLVNKVPVKQRKTEASVSRRTYTLFYFLKLNGDPINVCKNIVGEAQVHIWCSINEISTQQAQDTQSRRFKNKTDQKEFIKVFFNKLPKMESHYCRKSTSKLYLEPLVQSKSQLYKLYIDECNVNGKTPLSRTYFSDAFEANNLSLFSPKKDQCDQCCGHGTGNISDQDWNKHIEDKNRSRKEKEMDKEKALSGELIVFTMDLQAVKVCPFLKASALYYKCKLCVHNFTMYNLGTHECICYWWDETQCNLTASAFTMMGAVTRTRVLSNAILEFSVTHKIIIEQKYLTKGHTQMECDSVHSVIERKLKNTDIHLPSDYIKITKTARSKPFPYEIKDCDISFFLNYQKNVNRYDSIRPGKATGDATVTQIKALRYNCNGTIEYKLNFDDEYYSDLAIAQKKRKTVEIHSPIIYEQFHESPLKIPKSKWQDLQQLKAVLPKDCHPFYNQIQSFT</sequence>